<dbReference type="InterPro" id="IPR050654">
    <property type="entry name" value="AChE-related_enzymes"/>
</dbReference>
<dbReference type="InterPro" id="IPR019826">
    <property type="entry name" value="Carboxylesterase_B_AS"/>
</dbReference>
<proteinExistence type="inferred from homology"/>
<dbReference type="Pfam" id="PF00135">
    <property type="entry name" value="COesterase"/>
    <property type="match status" value="1"/>
</dbReference>
<dbReference type="Proteomes" id="UP000678393">
    <property type="component" value="Unassembled WGS sequence"/>
</dbReference>
<dbReference type="PANTHER" id="PTHR43918:SF12">
    <property type="entry name" value="ACETYLCHOLINESTERASE 1"/>
    <property type="match status" value="1"/>
</dbReference>
<dbReference type="PROSITE" id="PS00122">
    <property type="entry name" value="CARBOXYLESTERASE_B_1"/>
    <property type="match status" value="1"/>
</dbReference>
<evidence type="ECO:0000256" key="6">
    <source>
        <dbReference type="RuleBase" id="RU361235"/>
    </source>
</evidence>
<dbReference type="EC" id="3.1.1.-" evidence="6"/>
<dbReference type="Gene3D" id="3.40.50.1820">
    <property type="entry name" value="alpha/beta hydrolase"/>
    <property type="match status" value="1"/>
</dbReference>
<comment type="caution">
    <text evidence="8">The sequence shown here is derived from an EMBL/GenBank/DDBJ whole genome shotgun (WGS) entry which is preliminary data.</text>
</comment>
<dbReference type="PANTHER" id="PTHR43918">
    <property type="entry name" value="ACETYLCHOLINESTERASE"/>
    <property type="match status" value="1"/>
</dbReference>
<name>A0A8S3ZMK8_9EUPU</name>
<dbReference type="GO" id="GO:0005886">
    <property type="term" value="C:plasma membrane"/>
    <property type="evidence" value="ECO:0007669"/>
    <property type="project" value="TreeGrafter"/>
</dbReference>
<dbReference type="PRINTS" id="PR00878">
    <property type="entry name" value="CHOLNESTRASE"/>
</dbReference>
<dbReference type="InterPro" id="IPR029058">
    <property type="entry name" value="AB_hydrolase_fold"/>
</dbReference>
<keyword evidence="9" id="KW-1185">Reference proteome</keyword>
<dbReference type="GO" id="GO:0019695">
    <property type="term" value="P:choline metabolic process"/>
    <property type="evidence" value="ECO:0007669"/>
    <property type="project" value="TreeGrafter"/>
</dbReference>
<dbReference type="InterPro" id="IPR019819">
    <property type="entry name" value="Carboxylesterase_B_CS"/>
</dbReference>
<evidence type="ECO:0000313" key="8">
    <source>
        <dbReference type="EMBL" id="CAG5128532.1"/>
    </source>
</evidence>
<feature type="chain" id="PRO_5035968780" description="Carboxylic ester hydrolase" evidence="6">
    <location>
        <begin position="28"/>
        <end position="613"/>
    </location>
</feature>
<feature type="active site" description="Charge relay system" evidence="5">
    <location>
        <position position="464"/>
    </location>
</feature>
<dbReference type="OrthoDB" id="9000293at2759"/>
<evidence type="ECO:0000256" key="1">
    <source>
        <dbReference type="ARBA" id="ARBA00005964"/>
    </source>
</evidence>
<dbReference type="PROSITE" id="PS00941">
    <property type="entry name" value="CARBOXYLESTERASE_B_2"/>
    <property type="match status" value="1"/>
</dbReference>
<keyword evidence="4" id="KW-1015">Disulfide bond</keyword>
<keyword evidence="2" id="KW-0719">Serine esterase</keyword>
<accession>A0A8S3ZMK8</accession>
<sequence>MAGIDYLPNVLTFGQIFVLLLRHAVQASGAGPVVETDKGKKIDTFLGIPFAEPPLGELRYRPPIQKEPWTTIFDATRLPNSCFQDYDYFFGNFSGSTMWNPNTQPSEDCLYLNVWVPRTNPPYMNKAVLVWVYGGGFYSGSSTLDIYQPSYLAVENDIIVVSMQYRVGSLGFLALDTAEAPGNAGLWDQRMALEWVARNIHNFGGSPHNVTLMGESAGAVSVGIFLLCDICMNYFHRAILQSGAPQAKWGVLPKEIIKKRSEQLAASVGCDLSKDHTYLIECLRSVPYTSATLTQEILKTSGAIQFPFVPIVDGILIRQSPSQLLRSGNFKKIPILLGSNENEGTFFIVYTDVRFKNLTNPDMSSNVWDSFMKQRIFQYYPHHPFFLNEFGQEAILFHYRDWLKPDDEASLISSMDRAVSDCYFVCPVNELARIYSRHDMPVYYYWFNQRWSASPWPAWMGVLHADEIWFTFGHPLNNSYSFTKEERDLSRKMMTYWTNFAKTGNPNRAPGDAPLPEWPQFKHNEQLYLNISVASFTSGRTWGQGPRTQHCAFWDIYLPKLLAETSDISDAEKEWKEQFYEWKTHYMVDWKTQFENFLNNHHRLMSVCGGTGP</sequence>
<dbReference type="GO" id="GO:0003990">
    <property type="term" value="F:acetylcholinesterase activity"/>
    <property type="evidence" value="ECO:0007669"/>
    <property type="project" value="TreeGrafter"/>
</dbReference>
<reference evidence="8" key="1">
    <citation type="submission" date="2021-04" db="EMBL/GenBank/DDBJ databases">
        <authorList>
            <consortium name="Molecular Ecology Group"/>
        </authorList>
    </citation>
    <scope>NUCLEOTIDE SEQUENCE</scope>
</reference>
<dbReference type="CDD" id="cd00312">
    <property type="entry name" value="Esterase_lipase"/>
    <property type="match status" value="1"/>
</dbReference>
<feature type="domain" description="Carboxylesterase type B" evidence="7">
    <location>
        <begin position="31"/>
        <end position="554"/>
    </location>
</feature>
<gene>
    <name evidence="8" type="ORF">CUNI_LOCUS14090</name>
</gene>
<evidence type="ECO:0000256" key="2">
    <source>
        <dbReference type="ARBA" id="ARBA00022487"/>
    </source>
</evidence>
<evidence type="ECO:0000313" key="9">
    <source>
        <dbReference type="Proteomes" id="UP000678393"/>
    </source>
</evidence>
<keyword evidence="3 6" id="KW-0378">Hydrolase</keyword>
<dbReference type="GO" id="GO:0006581">
    <property type="term" value="P:acetylcholine catabolic process"/>
    <property type="evidence" value="ECO:0007669"/>
    <property type="project" value="TreeGrafter"/>
</dbReference>
<feature type="active site" description="Acyl-ester intermediate" evidence="5">
    <location>
        <position position="216"/>
    </location>
</feature>
<evidence type="ECO:0000256" key="4">
    <source>
        <dbReference type="ARBA" id="ARBA00023157"/>
    </source>
</evidence>
<dbReference type="FunFam" id="3.40.50.1820:FF:000029">
    <property type="entry name" value="Acetylcholinesterase"/>
    <property type="match status" value="1"/>
</dbReference>
<dbReference type="InterPro" id="IPR002018">
    <property type="entry name" value="CarbesteraseB"/>
</dbReference>
<keyword evidence="6" id="KW-0732">Signal</keyword>
<dbReference type="InterPro" id="IPR000997">
    <property type="entry name" value="Cholinesterase"/>
</dbReference>
<evidence type="ECO:0000256" key="5">
    <source>
        <dbReference type="PIRSR" id="PIRSR600997-1"/>
    </source>
</evidence>
<evidence type="ECO:0000259" key="7">
    <source>
        <dbReference type="Pfam" id="PF00135"/>
    </source>
</evidence>
<dbReference type="GO" id="GO:0005615">
    <property type="term" value="C:extracellular space"/>
    <property type="evidence" value="ECO:0007669"/>
    <property type="project" value="TreeGrafter"/>
</dbReference>
<organism evidence="8 9">
    <name type="scientific">Candidula unifasciata</name>
    <dbReference type="NCBI Taxonomy" id="100452"/>
    <lineage>
        <taxon>Eukaryota</taxon>
        <taxon>Metazoa</taxon>
        <taxon>Spiralia</taxon>
        <taxon>Lophotrochozoa</taxon>
        <taxon>Mollusca</taxon>
        <taxon>Gastropoda</taxon>
        <taxon>Heterobranchia</taxon>
        <taxon>Euthyneura</taxon>
        <taxon>Panpulmonata</taxon>
        <taxon>Eupulmonata</taxon>
        <taxon>Stylommatophora</taxon>
        <taxon>Helicina</taxon>
        <taxon>Helicoidea</taxon>
        <taxon>Geomitridae</taxon>
        <taxon>Candidula</taxon>
    </lineage>
</organism>
<dbReference type="SUPFAM" id="SSF53474">
    <property type="entry name" value="alpha/beta-Hydrolases"/>
    <property type="match status" value="1"/>
</dbReference>
<feature type="signal peptide" evidence="6">
    <location>
        <begin position="1"/>
        <end position="27"/>
    </location>
</feature>
<dbReference type="EMBL" id="CAJHNH020003101">
    <property type="protein sequence ID" value="CAG5128532.1"/>
    <property type="molecule type" value="Genomic_DNA"/>
</dbReference>
<comment type="similarity">
    <text evidence="1 6">Belongs to the type-B carboxylesterase/lipase family.</text>
</comment>
<protein>
    <recommendedName>
        <fullName evidence="6">Carboxylic ester hydrolase</fullName>
        <ecNumber evidence="6">3.1.1.-</ecNumber>
    </recommendedName>
</protein>
<feature type="active site" description="Charge relay system" evidence="5">
    <location>
        <position position="343"/>
    </location>
</feature>
<evidence type="ECO:0000256" key="3">
    <source>
        <dbReference type="ARBA" id="ARBA00022801"/>
    </source>
</evidence>
<dbReference type="AlphaFoldDB" id="A0A8S3ZMK8"/>